<dbReference type="PANTHER" id="PTHR30093:SF2">
    <property type="entry name" value="TYPE II SECRETION SYSTEM PROTEIN H"/>
    <property type="match status" value="1"/>
</dbReference>
<dbReference type="PROSITE" id="PS00409">
    <property type="entry name" value="PROKAR_NTER_METHYL"/>
    <property type="match status" value="1"/>
</dbReference>
<evidence type="ECO:0000259" key="2">
    <source>
        <dbReference type="Pfam" id="PF07596"/>
    </source>
</evidence>
<feature type="domain" description="DUF1559" evidence="2">
    <location>
        <begin position="34"/>
        <end position="318"/>
    </location>
</feature>
<keyword evidence="1" id="KW-0472">Membrane</keyword>
<dbReference type="NCBIfam" id="TIGR02532">
    <property type="entry name" value="IV_pilin_GFxxxE"/>
    <property type="match status" value="1"/>
</dbReference>
<dbReference type="InterPro" id="IPR012902">
    <property type="entry name" value="N_methyl_site"/>
</dbReference>
<dbReference type="RefSeq" id="WP_105339332.1">
    <property type="nucleotide sequence ID" value="NZ_PUHZ01000026.1"/>
</dbReference>
<dbReference type="EMBL" id="PUIB01000029">
    <property type="protein sequence ID" value="PQO26821.1"/>
    <property type="molecule type" value="Genomic_DNA"/>
</dbReference>
<organism evidence="4 5">
    <name type="scientific">Blastopirellula marina</name>
    <dbReference type="NCBI Taxonomy" id="124"/>
    <lineage>
        <taxon>Bacteria</taxon>
        <taxon>Pseudomonadati</taxon>
        <taxon>Planctomycetota</taxon>
        <taxon>Planctomycetia</taxon>
        <taxon>Pirellulales</taxon>
        <taxon>Pirellulaceae</taxon>
        <taxon>Blastopirellula</taxon>
    </lineage>
</organism>
<dbReference type="Pfam" id="PF07596">
    <property type="entry name" value="SBP_bac_10"/>
    <property type="match status" value="1"/>
</dbReference>
<dbReference type="Proteomes" id="UP000239388">
    <property type="component" value="Unassembled WGS sequence"/>
</dbReference>
<dbReference type="SUPFAM" id="SSF54523">
    <property type="entry name" value="Pili subunits"/>
    <property type="match status" value="1"/>
</dbReference>
<dbReference type="OrthoDB" id="254858at2"/>
<dbReference type="InterPro" id="IPR011453">
    <property type="entry name" value="DUF1559"/>
</dbReference>
<keyword evidence="1" id="KW-0812">Transmembrane</keyword>
<feature type="transmembrane region" description="Helical" evidence="1">
    <location>
        <begin position="12"/>
        <end position="33"/>
    </location>
</feature>
<protein>
    <submittedName>
        <fullName evidence="4">Prepilin-type cleavage/methylation domain-containing protein</fullName>
    </submittedName>
</protein>
<dbReference type="AlphaFoldDB" id="A0A2S8GAM4"/>
<sequence>MIRAEMRRGFTLVELLVVIAIIGVLIALLLPAVQQAREAARRMQCSNNLKQLGLAIHNYESTFKRFPASIIIPTSGTFGGSNNGSWGVHGRILDYLEQGNLKDLVDLNVAWDSQLAISNIKVPVFSCPSDPKSDTARDAGSGRPLLYPTTYGFNMGTWFVYDPATKRGGDGMFYPNSHLTFASATDGTSNTLLASEVKAWMPYTRNTQPPATTIPGNVATAEAAVAAAAGEFKRDTGHTEWPDGRVHHTGFTATMTPNTYVKFNDGTSDYDADYNSNQEGKTTDPTYAIVTSRSWHPGVVQAVRVDGSVSSVAETIDLAVWRYMATRSGGEVIPSN</sequence>
<evidence type="ECO:0000256" key="1">
    <source>
        <dbReference type="SAM" id="Phobius"/>
    </source>
</evidence>
<proteinExistence type="predicted"/>
<gene>
    <name evidence="4" type="ORF">C5Y93_30840</name>
    <name evidence="3" type="ORF">C5Y98_29040</name>
</gene>
<keyword evidence="1" id="KW-1133">Transmembrane helix</keyword>
<dbReference type="Proteomes" id="UP000237819">
    <property type="component" value="Unassembled WGS sequence"/>
</dbReference>
<dbReference type="EMBL" id="PUHZ01000026">
    <property type="protein sequence ID" value="PQO41508.1"/>
    <property type="molecule type" value="Genomic_DNA"/>
</dbReference>
<reference evidence="5 6" key="1">
    <citation type="submission" date="2018-02" db="EMBL/GenBank/DDBJ databases">
        <title>Comparative genomes isolates from brazilian mangrove.</title>
        <authorList>
            <person name="Araujo J.E."/>
            <person name="Taketani R.G."/>
            <person name="Silva M.C.P."/>
            <person name="Loureco M.V."/>
            <person name="Andreote F.D."/>
        </authorList>
    </citation>
    <scope>NUCLEOTIDE SEQUENCE [LARGE SCALE GENOMIC DNA]</scope>
    <source>
        <strain evidence="3 6">NAP PRIS-MGV</strain>
        <strain evidence="4 5">Nap-Phe MGV</strain>
    </source>
</reference>
<evidence type="ECO:0000313" key="3">
    <source>
        <dbReference type="EMBL" id="PQO26821.1"/>
    </source>
</evidence>
<dbReference type="PANTHER" id="PTHR30093">
    <property type="entry name" value="GENERAL SECRETION PATHWAY PROTEIN G"/>
    <property type="match status" value="1"/>
</dbReference>
<evidence type="ECO:0000313" key="5">
    <source>
        <dbReference type="Proteomes" id="UP000237819"/>
    </source>
</evidence>
<name>A0A2S8GAM4_9BACT</name>
<dbReference type="Gene3D" id="3.30.700.10">
    <property type="entry name" value="Glycoprotein, Type 4 Pilin"/>
    <property type="match status" value="1"/>
</dbReference>
<accession>A0A2S8GAM4</accession>
<evidence type="ECO:0000313" key="4">
    <source>
        <dbReference type="EMBL" id="PQO41508.1"/>
    </source>
</evidence>
<evidence type="ECO:0000313" key="6">
    <source>
        <dbReference type="Proteomes" id="UP000239388"/>
    </source>
</evidence>
<dbReference type="Pfam" id="PF07963">
    <property type="entry name" value="N_methyl"/>
    <property type="match status" value="1"/>
</dbReference>
<dbReference type="InterPro" id="IPR045584">
    <property type="entry name" value="Pilin-like"/>
</dbReference>
<comment type="caution">
    <text evidence="4">The sequence shown here is derived from an EMBL/GenBank/DDBJ whole genome shotgun (WGS) entry which is preliminary data.</text>
</comment>